<dbReference type="Proteomes" id="UP000001399">
    <property type="component" value="Chromosome"/>
</dbReference>
<dbReference type="KEGG" id="rva:Rvan_1800"/>
<dbReference type="STRING" id="648757.Rvan_1800"/>
<sequence length="72" mass="8075">MGAVQNFHVLKLYLPIACFIAHVSAGVLVGIKRKKWLCSMSQFAPYRKSPASAFGKSILAMEVRRYRSLFLA</sequence>
<keyword evidence="1" id="KW-0472">Membrane</keyword>
<evidence type="ECO:0000313" key="2">
    <source>
        <dbReference type="EMBL" id="ADP71042.1"/>
    </source>
</evidence>
<keyword evidence="1" id="KW-0812">Transmembrane</keyword>
<proteinExistence type="predicted"/>
<protein>
    <submittedName>
        <fullName evidence="2">Uncharacterized protein</fullName>
    </submittedName>
</protein>
<keyword evidence="1" id="KW-1133">Transmembrane helix</keyword>
<feature type="transmembrane region" description="Helical" evidence="1">
    <location>
        <begin position="12"/>
        <end position="31"/>
    </location>
</feature>
<gene>
    <name evidence="2" type="ordered locus">Rvan_1800</name>
</gene>
<dbReference type="HOGENOM" id="CLU_2719727_0_0_5"/>
<reference evidence="3" key="1">
    <citation type="journal article" date="2011" name="J. Bacteriol.">
        <title>Genome sequences of eight morphologically diverse alphaproteobacteria.</title>
        <authorList>
            <consortium name="US DOE Joint Genome Institute"/>
            <person name="Brown P.J."/>
            <person name="Kysela D.T."/>
            <person name="Buechlein A."/>
            <person name="Hemmerich C."/>
            <person name="Brun Y.V."/>
        </authorList>
    </citation>
    <scope>NUCLEOTIDE SEQUENCE [LARGE SCALE GENOMIC DNA]</scope>
    <source>
        <strain evidence="3">ATCC 17100 / ATH 3.1.1 / DSM 162 / LMG 4299</strain>
    </source>
</reference>
<accession>E3HZK7</accession>
<evidence type="ECO:0000313" key="3">
    <source>
        <dbReference type="Proteomes" id="UP000001399"/>
    </source>
</evidence>
<name>E3HZK7_RHOVT</name>
<evidence type="ECO:0000256" key="1">
    <source>
        <dbReference type="SAM" id="Phobius"/>
    </source>
</evidence>
<dbReference type="AlphaFoldDB" id="E3HZK7"/>
<organism evidence="2 3">
    <name type="scientific">Rhodomicrobium vannielii (strain ATCC 17100 / DSM 162 / LMG 4299 / NCIMB 10020 / ATH 3.1.1)</name>
    <dbReference type="NCBI Taxonomy" id="648757"/>
    <lineage>
        <taxon>Bacteria</taxon>
        <taxon>Pseudomonadati</taxon>
        <taxon>Pseudomonadota</taxon>
        <taxon>Alphaproteobacteria</taxon>
        <taxon>Hyphomicrobiales</taxon>
        <taxon>Hyphomicrobiaceae</taxon>
        <taxon>Rhodomicrobium</taxon>
    </lineage>
</organism>
<keyword evidence="3" id="KW-1185">Reference proteome</keyword>
<dbReference type="EMBL" id="CP002292">
    <property type="protein sequence ID" value="ADP71042.1"/>
    <property type="molecule type" value="Genomic_DNA"/>
</dbReference>